<keyword evidence="3" id="KW-0862">Zinc</keyword>
<dbReference type="AlphaFoldDB" id="A0AAF1B8X5"/>
<evidence type="ECO:0000256" key="4">
    <source>
        <dbReference type="PROSITE-ProRule" id="PRU00027"/>
    </source>
</evidence>
<evidence type="ECO:0000259" key="5">
    <source>
        <dbReference type="PROSITE" id="PS50808"/>
    </source>
</evidence>
<evidence type="ECO:0000256" key="1">
    <source>
        <dbReference type="ARBA" id="ARBA00022723"/>
    </source>
</evidence>
<dbReference type="GO" id="GO:0008270">
    <property type="term" value="F:zinc ion binding"/>
    <property type="evidence" value="ECO:0007669"/>
    <property type="project" value="UniProtKB-KW"/>
</dbReference>
<accession>A0AAF1B8X5</accession>
<keyword evidence="7" id="KW-1185">Reference proteome</keyword>
<dbReference type="GO" id="GO:0003677">
    <property type="term" value="F:DNA binding"/>
    <property type="evidence" value="ECO:0007669"/>
    <property type="project" value="InterPro"/>
</dbReference>
<dbReference type="Proteomes" id="UP000077755">
    <property type="component" value="Chromosome 7"/>
</dbReference>
<gene>
    <name evidence="6" type="ORF">DCAR_0727695</name>
</gene>
<keyword evidence="2 4" id="KW-0863">Zinc-finger</keyword>
<sequence>MSSKKLLNPSKDDKPLWLHVEVLDAPIGGGGNRKWRCRYCNKIVTGSYSKVRAHLLKISNMGVEACKGFQMMFIVK</sequence>
<evidence type="ECO:0000256" key="2">
    <source>
        <dbReference type="ARBA" id="ARBA00022771"/>
    </source>
</evidence>
<dbReference type="EMBL" id="CP093349">
    <property type="protein sequence ID" value="WOH08257.1"/>
    <property type="molecule type" value="Genomic_DNA"/>
</dbReference>
<evidence type="ECO:0000313" key="7">
    <source>
        <dbReference type="Proteomes" id="UP000077755"/>
    </source>
</evidence>
<organism evidence="6 7">
    <name type="scientific">Daucus carota subsp. sativus</name>
    <name type="common">Carrot</name>
    <dbReference type="NCBI Taxonomy" id="79200"/>
    <lineage>
        <taxon>Eukaryota</taxon>
        <taxon>Viridiplantae</taxon>
        <taxon>Streptophyta</taxon>
        <taxon>Embryophyta</taxon>
        <taxon>Tracheophyta</taxon>
        <taxon>Spermatophyta</taxon>
        <taxon>Magnoliopsida</taxon>
        <taxon>eudicotyledons</taxon>
        <taxon>Gunneridae</taxon>
        <taxon>Pentapetalae</taxon>
        <taxon>asterids</taxon>
        <taxon>campanulids</taxon>
        <taxon>Apiales</taxon>
        <taxon>Apiaceae</taxon>
        <taxon>Apioideae</taxon>
        <taxon>Scandiceae</taxon>
        <taxon>Daucinae</taxon>
        <taxon>Daucus</taxon>
        <taxon>Daucus sect. Daucus</taxon>
    </lineage>
</organism>
<reference evidence="6" key="1">
    <citation type="journal article" date="2016" name="Nat. Genet.">
        <title>A high-quality carrot genome assembly provides new insights into carotenoid accumulation and asterid genome evolution.</title>
        <authorList>
            <person name="Iorizzo M."/>
            <person name="Ellison S."/>
            <person name="Senalik D."/>
            <person name="Zeng P."/>
            <person name="Satapoomin P."/>
            <person name="Huang J."/>
            <person name="Bowman M."/>
            <person name="Iovene M."/>
            <person name="Sanseverino W."/>
            <person name="Cavagnaro P."/>
            <person name="Yildiz M."/>
            <person name="Macko-Podgorni A."/>
            <person name="Moranska E."/>
            <person name="Grzebelus E."/>
            <person name="Grzebelus D."/>
            <person name="Ashrafi H."/>
            <person name="Zheng Z."/>
            <person name="Cheng S."/>
            <person name="Spooner D."/>
            <person name="Van Deynze A."/>
            <person name="Simon P."/>
        </authorList>
    </citation>
    <scope>NUCLEOTIDE SEQUENCE</scope>
    <source>
        <tissue evidence="6">Leaf</tissue>
    </source>
</reference>
<protein>
    <recommendedName>
        <fullName evidence="5">BED-type domain-containing protein</fullName>
    </recommendedName>
</protein>
<feature type="domain" description="BED-type" evidence="5">
    <location>
        <begin position="11"/>
        <end position="67"/>
    </location>
</feature>
<name>A0AAF1B8X5_DAUCS</name>
<reference evidence="6" key="2">
    <citation type="submission" date="2022-03" db="EMBL/GenBank/DDBJ databases">
        <title>Draft title - Genomic analysis of global carrot germplasm unveils the trajectory of domestication and the origin of high carotenoid orange carrot.</title>
        <authorList>
            <person name="Iorizzo M."/>
            <person name="Ellison S."/>
            <person name="Senalik D."/>
            <person name="Macko-Podgorni A."/>
            <person name="Grzebelus D."/>
            <person name="Bostan H."/>
            <person name="Rolling W."/>
            <person name="Curaba J."/>
            <person name="Simon P."/>
        </authorList>
    </citation>
    <scope>NUCLEOTIDE SEQUENCE</scope>
    <source>
        <tissue evidence="6">Leaf</tissue>
    </source>
</reference>
<dbReference type="InterPro" id="IPR003656">
    <property type="entry name" value="Znf_BED"/>
</dbReference>
<evidence type="ECO:0000256" key="3">
    <source>
        <dbReference type="ARBA" id="ARBA00022833"/>
    </source>
</evidence>
<keyword evidence="1" id="KW-0479">Metal-binding</keyword>
<proteinExistence type="predicted"/>
<dbReference type="PROSITE" id="PS50808">
    <property type="entry name" value="ZF_BED"/>
    <property type="match status" value="1"/>
</dbReference>
<evidence type="ECO:0000313" key="6">
    <source>
        <dbReference type="EMBL" id="WOH08257.1"/>
    </source>
</evidence>